<accession>A0A2T1AII8</accession>
<name>A0A2T1AII8_TRISK</name>
<gene>
    <name evidence="1" type="ORF">CLV89_104185</name>
</gene>
<dbReference type="RefSeq" id="WP_106163298.1">
    <property type="nucleotide sequence ID" value="NZ_PVUF01000004.1"/>
</dbReference>
<dbReference type="EMBL" id="PVUF01000004">
    <property type="protein sequence ID" value="PRZ48357.1"/>
    <property type="molecule type" value="Genomic_DNA"/>
</dbReference>
<dbReference type="Proteomes" id="UP000237718">
    <property type="component" value="Unassembled WGS sequence"/>
</dbReference>
<evidence type="ECO:0000313" key="1">
    <source>
        <dbReference type="EMBL" id="PRZ48357.1"/>
    </source>
</evidence>
<proteinExistence type="predicted"/>
<protein>
    <submittedName>
        <fullName evidence="1">Uncharacterized protein</fullName>
    </submittedName>
</protein>
<reference evidence="1 2" key="1">
    <citation type="submission" date="2018-03" db="EMBL/GenBank/DDBJ databases">
        <title>Genomic Encyclopedia of Archaeal and Bacterial Type Strains, Phase II (KMG-II): from individual species to whole genera.</title>
        <authorList>
            <person name="Goeker M."/>
        </authorList>
    </citation>
    <scope>NUCLEOTIDE SEQUENCE [LARGE SCALE GENOMIC DNA]</scope>
    <source>
        <strain evidence="1 2">DSM 25328</strain>
    </source>
</reference>
<dbReference type="CDD" id="cd19958">
    <property type="entry name" value="pyocin_knob"/>
    <property type="match status" value="1"/>
</dbReference>
<comment type="caution">
    <text evidence="1">The sequence shown here is derived from an EMBL/GenBank/DDBJ whole genome shotgun (WGS) entry which is preliminary data.</text>
</comment>
<evidence type="ECO:0000313" key="2">
    <source>
        <dbReference type="Proteomes" id="UP000237718"/>
    </source>
</evidence>
<sequence length="433" mass="44248">MAWVSSGTVSVTNGSTTVTGTGTSWYGGLQNGWGFVGPDGRVYEILTVDDAATLTLKTPYQGATAGGQVYAAFPTGSLTADLTASLQELIANYQGVYDTVGQGRFTSDLVADNDRDTGLSWLASNHLGILVGGAVVAAMKAGKLGVNVQDPSAPLEVLGAPGVLAKFRDGVASNLLVQTDGNKTTIGNAAGSSRLALMAGNQEAIEFDSNGRASGAAVQSSPTDTTAGRLMTVPAFGLGVMDGMTSVDVDDMDTAPSGFGRISGNTTGVRPTGVTSGAVLTLANQDGRSSQLVFRAASNRVYARTKHDGAWRQWSEIFCSENLIGTVSHSGGTPTGAVIERGSNANGEYVRFADGTQICMSEVSTSASGGVSWTFPAAFAALVHYGGAAIAAAAPLFIACSSPTATSLLIHGWSAAEARSAFNCKVVAIGRWF</sequence>
<organism evidence="1 2">
    <name type="scientific">Tritonibacter scottomollicae</name>
    <name type="common">Epibacterium scottomollicae</name>
    <dbReference type="NCBI Taxonomy" id="483013"/>
    <lineage>
        <taxon>Bacteria</taxon>
        <taxon>Pseudomonadati</taxon>
        <taxon>Pseudomonadota</taxon>
        <taxon>Alphaproteobacteria</taxon>
        <taxon>Rhodobacterales</taxon>
        <taxon>Paracoccaceae</taxon>
        <taxon>Tritonibacter</taxon>
    </lineage>
</organism>
<dbReference type="AlphaFoldDB" id="A0A2T1AII8"/>